<reference evidence="2 3" key="1">
    <citation type="submission" date="2024-03" db="EMBL/GenBank/DDBJ databases">
        <title>Bacilli Hybrid Assemblies.</title>
        <authorList>
            <person name="Kovac J."/>
        </authorList>
    </citation>
    <scope>NUCLEOTIDE SEQUENCE [LARGE SCALE GENOMIC DNA]</scope>
    <source>
        <strain evidence="2 3">FSL R7-0666</strain>
    </source>
</reference>
<feature type="transmembrane region" description="Helical" evidence="1">
    <location>
        <begin position="33"/>
        <end position="49"/>
    </location>
</feature>
<evidence type="ECO:0000313" key="2">
    <source>
        <dbReference type="EMBL" id="MEN0643571.1"/>
    </source>
</evidence>
<dbReference type="Proteomes" id="UP001418796">
    <property type="component" value="Unassembled WGS sequence"/>
</dbReference>
<name>A0ABU9VKZ3_9BACI</name>
<gene>
    <name evidence="2" type="ORF">MKY91_10475</name>
</gene>
<sequence>MEANDKKTSKKKLIIVFGIVAFVSGLSLEPFLLAFLLAFSGLMIIIATIKRSKKHLAKKPYVLVSLILAAIDTCTSYKVHYSNSERRSLDV</sequence>
<protein>
    <submittedName>
        <fullName evidence="2">Uncharacterized protein</fullName>
    </submittedName>
</protein>
<keyword evidence="1" id="KW-1133">Transmembrane helix</keyword>
<dbReference type="RefSeq" id="WP_343130473.1">
    <property type="nucleotide sequence ID" value="NZ_JBCITK010000001.1"/>
</dbReference>
<keyword evidence="1" id="KW-0472">Membrane</keyword>
<dbReference type="EMBL" id="JBCITK010000001">
    <property type="protein sequence ID" value="MEN0643571.1"/>
    <property type="molecule type" value="Genomic_DNA"/>
</dbReference>
<evidence type="ECO:0000256" key="1">
    <source>
        <dbReference type="SAM" id="Phobius"/>
    </source>
</evidence>
<comment type="caution">
    <text evidence="2">The sequence shown here is derived from an EMBL/GenBank/DDBJ whole genome shotgun (WGS) entry which is preliminary data.</text>
</comment>
<organism evidence="2 3">
    <name type="scientific">Alkalicoccobacillus gibsonii</name>
    <dbReference type="NCBI Taxonomy" id="79881"/>
    <lineage>
        <taxon>Bacteria</taxon>
        <taxon>Bacillati</taxon>
        <taxon>Bacillota</taxon>
        <taxon>Bacilli</taxon>
        <taxon>Bacillales</taxon>
        <taxon>Bacillaceae</taxon>
        <taxon>Alkalicoccobacillus</taxon>
    </lineage>
</organism>
<accession>A0ABU9VKZ3</accession>
<keyword evidence="3" id="KW-1185">Reference proteome</keyword>
<evidence type="ECO:0000313" key="3">
    <source>
        <dbReference type="Proteomes" id="UP001418796"/>
    </source>
</evidence>
<proteinExistence type="predicted"/>
<keyword evidence="1" id="KW-0812">Transmembrane</keyword>
<feature type="transmembrane region" description="Helical" evidence="1">
    <location>
        <begin position="12"/>
        <end position="27"/>
    </location>
</feature>